<dbReference type="AlphaFoldDB" id="A0AAD7ID65"/>
<comment type="caution">
    <text evidence="2">The sequence shown here is derived from an EMBL/GenBank/DDBJ whole genome shotgun (WGS) entry which is preliminary data.</text>
</comment>
<organism evidence="2 3">
    <name type="scientific">Mycena metata</name>
    <dbReference type="NCBI Taxonomy" id="1033252"/>
    <lineage>
        <taxon>Eukaryota</taxon>
        <taxon>Fungi</taxon>
        <taxon>Dikarya</taxon>
        <taxon>Basidiomycota</taxon>
        <taxon>Agaricomycotina</taxon>
        <taxon>Agaricomycetes</taxon>
        <taxon>Agaricomycetidae</taxon>
        <taxon>Agaricales</taxon>
        <taxon>Marasmiineae</taxon>
        <taxon>Mycenaceae</taxon>
        <taxon>Mycena</taxon>
    </lineage>
</organism>
<dbReference type="EMBL" id="JARKIB010000103">
    <property type="protein sequence ID" value="KAJ7740353.1"/>
    <property type="molecule type" value="Genomic_DNA"/>
</dbReference>
<protein>
    <submittedName>
        <fullName evidence="2">Uncharacterized protein</fullName>
    </submittedName>
</protein>
<feature type="transmembrane region" description="Helical" evidence="1">
    <location>
        <begin position="209"/>
        <end position="227"/>
    </location>
</feature>
<keyword evidence="1" id="KW-0472">Membrane</keyword>
<accession>A0AAD7ID65</accession>
<dbReference type="Proteomes" id="UP001215598">
    <property type="component" value="Unassembled WGS sequence"/>
</dbReference>
<sequence>MCVLALVRYGARSVSRCLYLTGFVCGVMVPRDCNRRLSQLEVRVLLSGCYVEQGRVGVEPRRRVSISLAAYPNAETTVGEPHQCGSKCVSGCGGSTGREMHGDRPKLTARAHPDVLAFSSIQTKCGCMVKSEIPFFGMSPLFVAVPGFVFLCFLVLVTCLSVFSFAFHTPATTREYPIDLILSDSSVTSIIFCTALSEYDQVLEEERRVVRLPFFIILVSFLLPHFIMRCGHRRLRKGCLWGSFDA</sequence>
<feature type="transmembrane region" description="Helical" evidence="1">
    <location>
        <begin position="141"/>
        <end position="166"/>
    </location>
</feature>
<keyword evidence="1" id="KW-1133">Transmembrane helix</keyword>
<keyword evidence="3" id="KW-1185">Reference proteome</keyword>
<evidence type="ECO:0000313" key="3">
    <source>
        <dbReference type="Proteomes" id="UP001215598"/>
    </source>
</evidence>
<keyword evidence="1" id="KW-0812">Transmembrane</keyword>
<reference evidence="2" key="1">
    <citation type="submission" date="2023-03" db="EMBL/GenBank/DDBJ databases">
        <title>Massive genome expansion in bonnet fungi (Mycena s.s.) driven by repeated elements and novel gene families across ecological guilds.</title>
        <authorList>
            <consortium name="Lawrence Berkeley National Laboratory"/>
            <person name="Harder C.B."/>
            <person name="Miyauchi S."/>
            <person name="Viragh M."/>
            <person name="Kuo A."/>
            <person name="Thoen E."/>
            <person name="Andreopoulos B."/>
            <person name="Lu D."/>
            <person name="Skrede I."/>
            <person name="Drula E."/>
            <person name="Henrissat B."/>
            <person name="Morin E."/>
            <person name="Kohler A."/>
            <person name="Barry K."/>
            <person name="LaButti K."/>
            <person name="Morin E."/>
            <person name="Salamov A."/>
            <person name="Lipzen A."/>
            <person name="Mereny Z."/>
            <person name="Hegedus B."/>
            <person name="Baldrian P."/>
            <person name="Stursova M."/>
            <person name="Weitz H."/>
            <person name="Taylor A."/>
            <person name="Grigoriev I.V."/>
            <person name="Nagy L.G."/>
            <person name="Martin F."/>
            <person name="Kauserud H."/>
        </authorList>
    </citation>
    <scope>NUCLEOTIDE SEQUENCE</scope>
    <source>
        <strain evidence="2">CBHHK182m</strain>
    </source>
</reference>
<gene>
    <name evidence="2" type="ORF">B0H16DRAFT_57049</name>
</gene>
<name>A0AAD7ID65_9AGAR</name>
<evidence type="ECO:0000256" key="1">
    <source>
        <dbReference type="SAM" id="Phobius"/>
    </source>
</evidence>
<evidence type="ECO:0000313" key="2">
    <source>
        <dbReference type="EMBL" id="KAJ7740353.1"/>
    </source>
</evidence>
<proteinExistence type="predicted"/>